<dbReference type="InterPro" id="IPR026983">
    <property type="entry name" value="DHC"/>
</dbReference>
<name>A0ABD2NSM3_9CUCU</name>
<dbReference type="PANTHER" id="PTHR22878:SF70">
    <property type="entry name" value="DYNEIN HEAVY CHAIN 2, AXONEMAL"/>
    <property type="match status" value="1"/>
</dbReference>
<dbReference type="Proteomes" id="UP001516400">
    <property type="component" value="Unassembled WGS sequence"/>
</dbReference>
<sequence>MNPSSRPKIPRISQSQDMAEMMKKIDSLVNEHISDISNLDDLEQCPMPIPEYVNAKSKNAPPWQYSNKGFEIHLVQQINLLAFEPSFRSFKEAIIGVLDHLVDTVLTIERLETKLYIDYQQEVTFLKPTIAEEIIWNYKIQINALMDEQRIGPELRVQDFDKYMPLINGEDKIRIEKFLASPHTLDEFLELIQHFKTIADELPIINEHVISMGMYVMNRNELIGALVQAAENFRDVLVAKCTEDYLSLCKRLVRI</sequence>
<proteinExistence type="predicted"/>
<gene>
    <name evidence="1" type="ORF">HHI36_004830</name>
</gene>
<evidence type="ECO:0000313" key="1">
    <source>
        <dbReference type="EMBL" id="KAL3281624.1"/>
    </source>
</evidence>
<evidence type="ECO:0000313" key="2">
    <source>
        <dbReference type="Proteomes" id="UP001516400"/>
    </source>
</evidence>
<comment type="caution">
    <text evidence="1">The sequence shown here is derived from an EMBL/GenBank/DDBJ whole genome shotgun (WGS) entry which is preliminary data.</text>
</comment>
<keyword evidence="2" id="KW-1185">Reference proteome</keyword>
<dbReference type="PANTHER" id="PTHR22878">
    <property type="entry name" value="DYNEIN HEAVY CHAIN 6, AXONEMAL-LIKE-RELATED"/>
    <property type="match status" value="1"/>
</dbReference>
<reference evidence="1 2" key="1">
    <citation type="journal article" date="2021" name="BMC Biol.">
        <title>Horizontally acquired antibacterial genes associated with adaptive radiation of ladybird beetles.</title>
        <authorList>
            <person name="Li H.S."/>
            <person name="Tang X.F."/>
            <person name="Huang Y.H."/>
            <person name="Xu Z.Y."/>
            <person name="Chen M.L."/>
            <person name="Du X.Y."/>
            <person name="Qiu B.Y."/>
            <person name="Chen P.T."/>
            <person name="Zhang W."/>
            <person name="Slipinski A."/>
            <person name="Escalona H.E."/>
            <person name="Waterhouse R.M."/>
            <person name="Zwick A."/>
            <person name="Pang H."/>
        </authorList>
    </citation>
    <scope>NUCLEOTIDE SEQUENCE [LARGE SCALE GENOMIC DNA]</scope>
    <source>
        <strain evidence="1">SYSU2018</strain>
    </source>
</reference>
<accession>A0ABD2NSM3</accession>
<dbReference type="EMBL" id="JABFTP020000144">
    <property type="protein sequence ID" value="KAL3281624.1"/>
    <property type="molecule type" value="Genomic_DNA"/>
</dbReference>
<dbReference type="AlphaFoldDB" id="A0ABD2NSM3"/>
<protein>
    <submittedName>
        <fullName evidence="1">Uncharacterized protein</fullName>
    </submittedName>
</protein>
<organism evidence="1 2">
    <name type="scientific">Cryptolaemus montrouzieri</name>
    <dbReference type="NCBI Taxonomy" id="559131"/>
    <lineage>
        <taxon>Eukaryota</taxon>
        <taxon>Metazoa</taxon>
        <taxon>Ecdysozoa</taxon>
        <taxon>Arthropoda</taxon>
        <taxon>Hexapoda</taxon>
        <taxon>Insecta</taxon>
        <taxon>Pterygota</taxon>
        <taxon>Neoptera</taxon>
        <taxon>Endopterygota</taxon>
        <taxon>Coleoptera</taxon>
        <taxon>Polyphaga</taxon>
        <taxon>Cucujiformia</taxon>
        <taxon>Coccinelloidea</taxon>
        <taxon>Coccinellidae</taxon>
        <taxon>Scymninae</taxon>
        <taxon>Scymnini</taxon>
        <taxon>Cryptolaemus</taxon>
    </lineage>
</organism>